<evidence type="ECO:0000313" key="3">
    <source>
        <dbReference type="Proteomes" id="UP001491310"/>
    </source>
</evidence>
<organism evidence="2 3">
    <name type="scientific">Coccomyxa subellipsoidea</name>
    <dbReference type="NCBI Taxonomy" id="248742"/>
    <lineage>
        <taxon>Eukaryota</taxon>
        <taxon>Viridiplantae</taxon>
        <taxon>Chlorophyta</taxon>
        <taxon>core chlorophytes</taxon>
        <taxon>Trebouxiophyceae</taxon>
        <taxon>Trebouxiophyceae incertae sedis</taxon>
        <taxon>Coccomyxaceae</taxon>
        <taxon>Coccomyxa</taxon>
    </lineage>
</organism>
<name>A0ABR2YW52_9CHLO</name>
<evidence type="ECO:0000313" key="2">
    <source>
        <dbReference type="EMBL" id="KAK9915881.1"/>
    </source>
</evidence>
<reference evidence="2 3" key="1">
    <citation type="journal article" date="2024" name="Nat. Commun.">
        <title>Phylogenomics reveals the evolutionary origins of lichenization in chlorophyte algae.</title>
        <authorList>
            <person name="Puginier C."/>
            <person name="Libourel C."/>
            <person name="Otte J."/>
            <person name="Skaloud P."/>
            <person name="Haon M."/>
            <person name="Grisel S."/>
            <person name="Petersen M."/>
            <person name="Berrin J.G."/>
            <person name="Delaux P.M."/>
            <person name="Dal Grande F."/>
            <person name="Keller J."/>
        </authorList>
    </citation>
    <scope>NUCLEOTIDE SEQUENCE [LARGE SCALE GENOMIC DNA]</scope>
    <source>
        <strain evidence="2 3">SAG 216-7</strain>
    </source>
</reference>
<protein>
    <recommendedName>
        <fullName evidence="1">Oxidoreductase-like domain-containing protein</fullName>
    </recommendedName>
</protein>
<gene>
    <name evidence="2" type="ORF">WJX75_005614</name>
</gene>
<feature type="domain" description="Oxidoreductase-like" evidence="1">
    <location>
        <begin position="41"/>
        <end position="76"/>
    </location>
</feature>
<sequence>MSVARAPWKLRSVLWHFQRQLSLVAFSAAEADQRFKNQVLVRPVEPGPEDCCQNGCQNCVWEVYRRDLAVYNQQLAVQEGRPAPPVVLDPFAELERKIQMEQEARKEARSKGAGG</sequence>
<dbReference type="Proteomes" id="UP001491310">
    <property type="component" value="Unassembled WGS sequence"/>
</dbReference>
<dbReference type="PANTHER" id="PTHR21193">
    <property type="entry name" value="OXIDOREDUCTASE-LIKE DOMAIN-CONTAINING PROTEIN 1"/>
    <property type="match status" value="1"/>
</dbReference>
<comment type="caution">
    <text evidence="2">The sequence shown here is derived from an EMBL/GenBank/DDBJ whole genome shotgun (WGS) entry which is preliminary data.</text>
</comment>
<accession>A0ABR2YW52</accession>
<dbReference type="Pfam" id="PF09791">
    <property type="entry name" value="Oxidored-like"/>
    <property type="match status" value="1"/>
</dbReference>
<dbReference type="InterPro" id="IPR019180">
    <property type="entry name" value="Oxidoreductase-like_N"/>
</dbReference>
<dbReference type="PANTHER" id="PTHR21193:SF3">
    <property type="entry name" value="OXIDOREDUCTASE-LIKE DOMAIN-CONTAINING PROTEIN 1"/>
    <property type="match status" value="1"/>
</dbReference>
<proteinExistence type="predicted"/>
<evidence type="ECO:0000259" key="1">
    <source>
        <dbReference type="Pfam" id="PF09791"/>
    </source>
</evidence>
<dbReference type="InterPro" id="IPR039251">
    <property type="entry name" value="OXLD1"/>
</dbReference>
<dbReference type="EMBL" id="JALJOT010000004">
    <property type="protein sequence ID" value="KAK9915881.1"/>
    <property type="molecule type" value="Genomic_DNA"/>
</dbReference>
<keyword evidence="3" id="KW-1185">Reference proteome</keyword>